<feature type="coiled-coil region" evidence="6">
    <location>
        <begin position="255"/>
        <end position="285"/>
    </location>
</feature>
<dbReference type="GO" id="GO:0003700">
    <property type="term" value="F:DNA-binding transcription factor activity"/>
    <property type="evidence" value="ECO:0007669"/>
    <property type="project" value="InterPro"/>
</dbReference>
<accession>A0A6L2L4I3</accession>
<keyword evidence="4" id="KW-0804">Transcription</keyword>
<evidence type="ECO:0000256" key="4">
    <source>
        <dbReference type="ARBA" id="ARBA00023163"/>
    </source>
</evidence>
<dbReference type="Pfam" id="PF01486">
    <property type="entry name" value="K-box"/>
    <property type="match status" value="1"/>
</dbReference>
<protein>
    <submittedName>
        <fullName evidence="9">Agamous-like MADS-box protein AGL12</fullName>
    </submittedName>
</protein>
<evidence type="ECO:0000259" key="7">
    <source>
        <dbReference type="PROSITE" id="PS50066"/>
    </source>
</evidence>
<dbReference type="CDD" id="cd00265">
    <property type="entry name" value="MADS_MEF2_like"/>
    <property type="match status" value="1"/>
</dbReference>
<dbReference type="InterPro" id="IPR036879">
    <property type="entry name" value="TF_MADSbox_sf"/>
</dbReference>
<feature type="domain" description="K-box" evidence="8">
    <location>
        <begin position="192"/>
        <end position="282"/>
    </location>
</feature>
<evidence type="ECO:0000256" key="5">
    <source>
        <dbReference type="ARBA" id="ARBA00023242"/>
    </source>
</evidence>
<dbReference type="PRINTS" id="PR00404">
    <property type="entry name" value="MADSDOMAIN"/>
</dbReference>
<evidence type="ECO:0000313" key="9">
    <source>
        <dbReference type="EMBL" id="GEU55767.1"/>
    </source>
</evidence>
<dbReference type="PROSITE" id="PS50066">
    <property type="entry name" value="MADS_BOX_2"/>
    <property type="match status" value="1"/>
</dbReference>
<dbReference type="Gene3D" id="3.40.1810.10">
    <property type="entry name" value="Transcription factor, MADS-box"/>
    <property type="match status" value="1"/>
</dbReference>
<name>A0A6L2L4I3_TANCI</name>
<keyword evidence="2" id="KW-0805">Transcription regulation</keyword>
<evidence type="ECO:0000256" key="3">
    <source>
        <dbReference type="ARBA" id="ARBA00023125"/>
    </source>
</evidence>
<keyword evidence="3" id="KW-0238">DNA-binding</keyword>
<reference evidence="9" key="1">
    <citation type="journal article" date="2019" name="Sci. Rep.">
        <title>Draft genome of Tanacetum cinerariifolium, the natural source of mosquito coil.</title>
        <authorList>
            <person name="Yamashiro T."/>
            <person name="Shiraishi A."/>
            <person name="Satake H."/>
            <person name="Nakayama K."/>
        </authorList>
    </citation>
    <scope>NUCLEOTIDE SEQUENCE</scope>
</reference>
<evidence type="ECO:0000256" key="2">
    <source>
        <dbReference type="ARBA" id="ARBA00023015"/>
    </source>
</evidence>
<comment type="subcellular location">
    <subcellularLocation>
        <location evidence="1">Nucleus</location>
    </subcellularLocation>
</comment>
<dbReference type="InterPro" id="IPR002487">
    <property type="entry name" value="TF_Kbox"/>
</dbReference>
<dbReference type="Pfam" id="PF00319">
    <property type="entry name" value="SRF-TF"/>
    <property type="match status" value="1"/>
</dbReference>
<evidence type="ECO:0000256" key="1">
    <source>
        <dbReference type="ARBA" id="ARBA00004123"/>
    </source>
</evidence>
<evidence type="ECO:0000256" key="6">
    <source>
        <dbReference type="SAM" id="Coils"/>
    </source>
</evidence>
<dbReference type="GO" id="GO:0005634">
    <property type="term" value="C:nucleus"/>
    <property type="evidence" value="ECO:0007669"/>
    <property type="project" value="UniProtKB-SubCell"/>
</dbReference>
<proteinExistence type="predicted"/>
<dbReference type="Pfam" id="PF14223">
    <property type="entry name" value="Retrotran_gag_2"/>
    <property type="match status" value="1"/>
</dbReference>
<dbReference type="GO" id="GO:0000977">
    <property type="term" value="F:RNA polymerase II transcription regulatory region sequence-specific DNA binding"/>
    <property type="evidence" value="ECO:0007669"/>
    <property type="project" value="InterPro"/>
</dbReference>
<keyword evidence="6" id="KW-0175">Coiled coil</keyword>
<dbReference type="PROSITE" id="PS51297">
    <property type="entry name" value="K_BOX"/>
    <property type="match status" value="1"/>
</dbReference>
<dbReference type="SUPFAM" id="SSF55455">
    <property type="entry name" value="SRF-like"/>
    <property type="match status" value="1"/>
</dbReference>
<feature type="domain" description="MADS-box" evidence="7">
    <location>
        <begin position="106"/>
        <end position="166"/>
    </location>
</feature>
<dbReference type="InterPro" id="IPR002100">
    <property type="entry name" value="TF_MADSbox"/>
</dbReference>
<keyword evidence="5" id="KW-0539">Nucleus</keyword>
<dbReference type="AlphaFoldDB" id="A0A6L2L4I3"/>
<evidence type="ECO:0000259" key="8">
    <source>
        <dbReference type="PROSITE" id="PS51297"/>
    </source>
</evidence>
<dbReference type="GO" id="GO:0046983">
    <property type="term" value="F:protein dimerization activity"/>
    <property type="evidence" value="ECO:0007669"/>
    <property type="project" value="InterPro"/>
</dbReference>
<dbReference type="EMBL" id="BKCJ010003550">
    <property type="protein sequence ID" value="GEU55767.1"/>
    <property type="molecule type" value="Genomic_DNA"/>
</dbReference>
<organism evidence="9">
    <name type="scientific">Tanacetum cinerariifolium</name>
    <name type="common">Dalmatian daisy</name>
    <name type="synonym">Chrysanthemum cinerariifolium</name>
    <dbReference type="NCBI Taxonomy" id="118510"/>
    <lineage>
        <taxon>Eukaryota</taxon>
        <taxon>Viridiplantae</taxon>
        <taxon>Streptophyta</taxon>
        <taxon>Embryophyta</taxon>
        <taxon>Tracheophyta</taxon>
        <taxon>Spermatophyta</taxon>
        <taxon>Magnoliopsida</taxon>
        <taxon>eudicotyledons</taxon>
        <taxon>Gunneridae</taxon>
        <taxon>Pentapetalae</taxon>
        <taxon>asterids</taxon>
        <taxon>campanulids</taxon>
        <taxon>Asterales</taxon>
        <taxon>Asteraceae</taxon>
        <taxon>Asteroideae</taxon>
        <taxon>Anthemideae</taxon>
        <taxon>Anthemidinae</taxon>
        <taxon>Tanacetum</taxon>
    </lineage>
</organism>
<dbReference type="PANTHER" id="PTHR48019">
    <property type="entry name" value="SERUM RESPONSE FACTOR HOMOLOG"/>
    <property type="match status" value="1"/>
</dbReference>
<comment type="caution">
    <text evidence="9">The sequence shown here is derived from an EMBL/GenBank/DDBJ whole genome shotgun (WGS) entry which is preliminary data.</text>
</comment>
<gene>
    <name evidence="9" type="ORF">Tci_027745</name>
</gene>
<dbReference type="SMART" id="SM00432">
    <property type="entry name" value="MADS"/>
    <property type="match status" value="1"/>
</dbReference>
<dbReference type="InterPro" id="IPR050142">
    <property type="entry name" value="MADS-box/MEF2_TF"/>
</dbReference>
<sequence>MVEETFDRVRSKTKDGDRCCYRCLDEGRMVTSVATDALMKVDSSPRFQHRSKLLSIIVLKVEIVMNMAKESNLVSDSDYKEFLLFSYTKIELVPRSSHKRNPTIDMARGKVQMRRIENPVHRQVTFCKRRSGLLKKAKELSVLCDAEIGLIIFSAHGKVYELATNGSMQGLVEKYMKSSRCSVEEQADQKQLVESKMEVNMLKNEIDVLQKGLRYMFEGGSGKMTLDELRILENNLEVWMYHIRSAKMDIMAQEIQLLKNKEEILNAANKCLQEQMAKIQEVQARVFLVRWFFPNQKFGTRFILEFDFEVSKGVEVACSTQTLFVDKKGFLNRSCLSRNDDGIKLDIEKINGKNDFSALILCLSDWVLREITKETTAIGIWKKLENLYMKKSLANRLYLKKKLYTFNMHPGKSQPEHIDEFHKLVGDLAAIDTVISDEDQALLLLTSLPASYDNFISEAKVDGGEGLYVRGRSRQRIWSKNEDQVSGSRADGMGQASMGTLEKEAFTVAMQSGKIKVIKEYMALMIAMKETIWLQKLLAQTRVELKLVAFVATSSLIMAVLDPSLNEDILKITDSDNQYAVSIKKDMAYPCLHSPKTTKEKRSNTPFPEEEEVAIDAIPSAVKSPRIVDWKIHKEGNKSYYQIIRADGKTQMYMVFGKMLKSFNREDLEDLYKLVKAKFKSTRPVEDLDLLLWGDLKTMFEPHIEDEI</sequence>
<dbReference type="GO" id="GO:0045944">
    <property type="term" value="P:positive regulation of transcription by RNA polymerase II"/>
    <property type="evidence" value="ECO:0007669"/>
    <property type="project" value="InterPro"/>
</dbReference>
<dbReference type="PROSITE" id="PS00350">
    <property type="entry name" value="MADS_BOX_1"/>
    <property type="match status" value="1"/>
</dbReference>
<dbReference type="InterPro" id="IPR033896">
    <property type="entry name" value="MEF2-like_N"/>
</dbReference>